<dbReference type="CDD" id="cd00279">
    <property type="entry name" value="YlxR"/>
    <property type="match status" value="1"/>
</dbReference>
<dbReference type="Gene3D" id="3.30.1230.10">
    <property type="entry name" value="YlxR-like"/>
    <property type="match status" value="1"/>
</dbReference>
<keyword evidence="3" id="KW-1185">Reference proteome</keyword>
<dbReference type="NCBIfam" id="NF047356">
    <property type="entry name" value="RNA_bind_RnpM"/>
    <property type="match status" value="1"/>
</dbReference>
<name>A0A1G9C5V6_9FIRM</name>
<dbReference type="Proteomes" id="UP000198718">
    <property type="component" value="Unassembled WGS sequence"/>
</dbReference>
<reference evidence="2 3" key="1">
    <citation type="submission" date="2016-10" db="EMBL/GenBank/DDBJ databases">
        <authorList>
            <person name="de Groot N.N."/>
        </authorList>
    </citation>
    <scope>NUCLEOTIDE SEQUENCE [LARGE SCALE GENOMIC DNA]</scope>
    <source>
        <strain evidence="2 3">DSM 18346</strain>
    </source>
</reference>
<dbReference type="Pfam" id="PF04296">
    <property type="entry name" value="YlxR"/>
    <property type="match status" value="1"/>
</dbReference>
<dbReference type="EMBL" id="FNFP01000002">
    <property type="protein sequence ID" value="SDK47036.1"/>
    <property type="molecule type" value="Genomic_DNA"/>
</dbReference>
<protein>
    <recommendedName>
        <fullName evidence="1">YlxR domain-containing protein</fullName>
    </recommendedName>
</protein>
<dbReference type="PANTHER" id="PTHR34215:SF1">
    <property type="entry name" value="YLXR DOMAIN-CONTAINING PROTEIN"/>
    <property type="match status" value="1"/>
</dbReference>
<accession>A0A1G9C5V6</accession>
<evidence type="ECO:0000313" key="2">
    <source>
        <dbReference type="EMBL" id="SDK47036.1"/>
    </source>
</evidence>
<dbReference type="InterPro" id="IPR035931">
    <property type="entry name" value="YlxR-like_sf"/>
</dbReference>
<evidence type="ECO:0000259" key="1">
    <source>
        <dbReference type="Pfam" id="PF04296"/>
    </source>
</evidence>
<dbReference type="PANTHER" id="PTHR34215">
    <property type="entry name" value="BLL0784 PROTEIN"/>
    <property type="match status" value="1"/>
</dbReference>
<dbReference type="STRING" id="393762.SAMN05660472_01372"/>
<feature type="domain" description="YlxR" evidence="1">
    <location>
        <begin position="9"/>
        <end position="82"/>
    </location>
</feature>
<proteinExistence type="predicted"/>
<sequence>MKTKKTPLRRCIGCNEMKTKKELIRIVKNKEGEVSLDITGKAHGRGAYICNNIQCFEKISKTKALNRAFQSEIPQEIYEKVIKEIDGYEE</sequence>
<dbReference type="InterPro" id="IPR037465">
    <property type="entry name" value="YlxR"/>
</dbReference>
<organism evidence="2 3">
    <name type="scientific">Natronincola ferrireducens</name>
    <dbReference type="NCBI Taxonomy" id="393762"/>
    <lineage>
        <taxon>Bacteria</taxon>
        <taxon>Bacillati</taxon>
        <taxon>Bacillota</taxon>
        <taxon>Clostridia</taxon>
        <taxon>Peptostreptococcales</taxon>
        <taxon>Natronincolaceae</taxon>
        <taxon>Natronincola</taxon>
    </lineage>
</organism>
<dbReference type="InterPro" id="IPR007393">
    <property type="entry name" value="YlxR_dom"/>
</dbReference>
<evidence type="ECO:0000313" key="3">
    <source>
        <dbReference type="Proteomes" id="UP000198718"/>
    </source>
</evidence>
<dbReference type="RefSeq" id="WP_090552493.1">
    <property type="nucleotide sequence ID" value="NZ_FNFP01000002.1"/>
</dbReference>
<gene>
    <name evidence="2" type="ORF">SAMN05660472_01372</name>
</gene>
<dbReference type="SUPFAM" id="SSF64376">
    <property type="entry name" value="YlxR-like"/>
    <property type="match status" value="1"/>
</dbReference>
<dbReference type="OrthoDB" id="9813251at2"/>
<dbReference type="AlphaFoldDB" id="A0A1G9C5V6"/>